<dbReference type="AlphaFoldDB" id="A0A0C9ZYD8"/>
<dbReference type="GO" id="GO:0005789">
    <property type="term" value="C:endoplasmic reticulum membrane"/>
    <property type="evidence" value="ECO:0007669"/>
    <property type="project" value="TreeGrafter"/>
</dbReference>
<proteinExistence type="inferred from homology"/>
<dbReference type="STRING" id="930992.A0A0C9ZYD8"/>
<evidence type="ECO:0000256" key="4">
    <source>
        <dbReference type="ARBA" id="ARBA00023002"/>
    </source>
</evidence>
<keyword evidence="3" id="KW-0752">Steroid biosynthesis</keyword>
<dbReference type="FunCoup" id="A0A0C9ZYD8">
    <property type="interactions" value="53"/>
</dbReference>
<evidence type="ECO:0000256" key="6">
    <source>
        <dbReference type="ARBA" id="ARBA00023593"/>
    </source>
</evidence>
<dbReference type="InParanoid" id="A0A0C9ZYD8"/>
<reference evidence="7 8" key="1">
    <citation type="submission" date="2014-04" db="EMBL/GenBank/DDBJ databases">
        <authorList>
            <consortium name="DOE Joint Genome Institute"/>
            <person name="Kuo A."/>
            <person name="Ruytinx J."/>
            <person name="Rineau F."/>
            <person name="Colpaert J."/>
            <person name="Kohler A."/>
            <person name="Nagy L.G."/>
            <person name="Floudas D."/>
            <person name="Copeland A."/>
            <person name="Barry K.W."/>
            <person name="Cichocki N."/>
            <person name="Veneault-Fourrey C."/>
            <person name="LaButti K."/>
            <person name="Lindquist E.A."/>
            <person name="Lipzen A."/>
            <person name="Lundell T."/>
            <person name="Morin E."/>
            <person name="Murat C."/>
            <person name="Sun H."/>
            <person name="Tunlid A."/>
            <person name="Henrissat B."/>
            <person name="Grigoriev I.V."/>
            <person name="Hibbett D.S."/>
            <person name="Martin F."/>
            <person name="Nordberg H.P."/>
            <person name="Cantor M.N."/>
            <person name="Hua S.X."/>
        </authorList>
    </citation>
    <scope>NUCLEOTIDE SEQUENCE [LARGE SCALE GENOMIC DNA]</scope>
    <source>
        <strain evidence="7 8">UH-Slu-Lm8-n1</strain>
    </source>
</reference>
<evidence type="ECO:0000313" key="7">
    <source>
        <dbReference type="EMBL" id="KIK42750.1"/>
    </source>
</evidence>
<keyword evidence="5" id="KW-0443">Lipid metabolism</keyword>
<reference evidence="8" key="2">
    <citation type="submission" date="2015-01" db="EMBL/GenBank/DDBJ databases">
        <title>Evolutionary Origins and Diversification of the Mycorrhizal Mutualists.</title>
        <authorList>
            <consortium name="DOE Joint Genome Institute"/>
            <consortium name="Mycorrhizal Genomics Consortium"/>
            <person name="Kohler A."/>
            <person name="Kuo A."/>
            <person name="Nagy L.G."/>
            <person name="Floudas D."/>
            <person name="Copeland A."/>
            <person name="Barry K.W."/>
            <person name="Cichocki N."/>
            <person name="Veneault-Fourrey C."/>
            <person name="LaButti K."/>
            <person name="Lindquist E.A."/>
            <person name="Lipzen A."/>
            <person name="Lundell T."/>
            <person name="Morin E."/>
            <person name="Murat C."/>
            <person name="Riley R."/>
            <person name="Ohm R."/>
            <person name="Sun H."/>
            <person name="Tunlid A."/>
            <person name="Henrissat B."/>
            <person name="Grigoriev I.V."/>
            <person name="Hibbett D.S."/>
            <person name="Martin F."/>
        </authorList>
    </citation>
    <scope>NUCLEOTIDE SEQUENCE [LARGE SCALE GENOMIC DNA]</scope>
    <source>
        <strain evidence="8">UH-Slu-Lm8-n1</strain>
    </source>
</reference>
<evidence type="ECO:0000256" key="1">
    <source>
        <dbReference type="ARBA" id="ARBA00022516"/>
    </source>
</evidence>
<dbReference type="SUPFAM" id="SSF51735">
    <property type="entry name" value="NAD(P)-binding Rossmann-fold domains"/>
    <property type="match status" value="1"/>
</dbReference>
<organism evidence="7 8">
    <name type="scientific">Suillus luteus UH-Slu-Lm8-n1</name>
    <dbReference type="NCBI Taxonomy" id="930992"/>
    <lineage>
        <taxon>Eukaryota</taxon>
        <taxon>Fungi</taxon>
        <taxon>Dikarya</taxon>
        <taxon>Basidiomycota</taxon>
        <taxon>Agaricomycotina</taxon>
        <taxon>Agaricomycetes</taxon>
        <taxon>Agaricomycetidae</taxon>
        <taxon>Boletales</taxon>
        <taxon>Suillineae</taxon>
        <taxon>Suillaceae</taxon>
        <taxon>Suillus</taxon>
    </lineage>
</organism>
<dbReference type="OrthoDB" id="9989144at2759"/>
<evidence type="ECO:0000313" key="8">
    <source>
        <dbReference type="Proteomes" id="UP000054485"/>
    </source>
</evidence>
<dbReference type="GO" id="GO:0006694">
    <property type="term" value="P:steroid biosynthetic process"/>
    <property type="evidence" value="ECO:0007669"/>
    <property type="project" value="UniProtKB-KW"/>
</dbReference>
<keyword evidence="4" id="KW-0560">Oxidoreductase</keyword>
<accession>A0A0C9ZYD8</accession>
<keyword evidence="1" id="KW-0444">Lipid biosynthesis</keyword>
<comment type="similarity">
    <text evidence="6">Belongs to the short-chain dehydrogenases/reductases (SDR) family. ERG27 subfamily.</text>
</comment>
<dbReference type="Proteomes" id="UP000054485">
    <property type="component" value="Unassembled WGS sequence"/>
</dbReference>
<dbReference type="GO" id="GO:0000253">
    <property type="term" value="F:3-beta-hydroxysteroid 3-dehydrogenase (NADP+) activity"/>
    <property type="evidence" value="ECO:0007669"/>
    <property type="project" value="TreeGrafter"/>
</dbReference>
<evidence type="ECO:0000256" key="3">
    <source>
        <dbReference type="ARBA" id="ARBA00022955"/>
    </source>
</evidence>
<name>A0A0C9ZYD8_9AGAM</name>
<dbReference type="PANTHER" id="PTHR43647">
    <property type="entry name" value="DEHYDROGENASE"/>
    <property type="match status" value="1"/>
</dbReference>
<protein>
    <recommendedName>
        <fullName evidence="9">3-keto-steroid reductase</fullName>
    </recommendedName>
</protein>
<dbReference type="GO" id="GO:0005741">
    <property type="term" value="C:mitochondrial outer membrane"/>
    <property type="evidence" value="ECO:0007669"/>
    <property type="project" value="TreeGrafter"/>
</dbReference>
<dbReference type="InterPro" id="IPR051593">
    <property type="entry name" value="Ergosterol_Biosynth_ERG27"/>
</dbReference>
<dbReference type="HOGENOM" id="CLU_029944_1_0_1"/>
<evidence type="ECO:0000256" key="5">
    <source>
        <dbReference type="ARBA" id="ARBA00023098"/>
    </source>
</evidence>
<dbReference type="PANTHER" id="PTHR43647:SF1">
    <property type="entry name" value="3-KETO-STEROID REDUCTASE ERG27"/>
    <property type="match status" value="1"/>
</dbReference>
<dbReference type="GO" id="GO:0005811">
    <property type="term" value="C:lipid droplet"/>
    <property type="evidence" value="ECO:0007669"/>
    <property type="project" value="TreeGrafter"/>
</dbReference>
<dbReference type="Gene3D" id="3.40.50.720">
    <property type="entry name" value="NAD(P)-binding Rossmann-like Domain"/>
    <property type="match status" value="1"/>
</dbReference>
<sequence>MSSPSSWPVIVVTGANSGVGLGICQRLLVQLISKFPTDAQPHYNFHNQKTTTDDTSFDGLTLILACRSRQRGEVARDNLYQFADEQVRHLKMLPGYDGRAETVRKHLTVAVHIIDLSRIQTVFRFADEVIKTYPYVSHLICNAGVASFVSIDWLLAIKQLAADWVEAVTNPLFYTQEVGQVSQDGLGWVWQCNIFGHYALVRVVNLEFILCVDSFQFRALESHLAKYQTSTGARVIWMSSHESSPIYYDPKDWQLIKSAHSYESSKFQMDLIAYQLDQNSLQDSGRLPTRHLIVLPGVAGTNIASVLLGTFTSTCMFLAFYLARFLGSPYHPITAFKAAISAVHLCLVPLAFLPTINSKASDDSDPTAPVEVGFRYVSECDRWGKERVGTMKLMRSKEHKNQCDDLLDHCDRLFTAFCEAEGRPVHFNENGHTKY</sequence>
<evidence type="ECO:0008006" key="9">
    <source>
        <dbReference type="Google" id="ProtNLM"/>
    </source>
</evidence>
<dbReference type="InterPro" id="IPR036291">
    <property type="entry name" value="NAD(P)-bd_dom_sf"/>
</dbReference>
<keyword evidence="2" id="KW-0521">NADP</keyword>
<evidence type="ECO:0000256" key="2">
    <source>
        <dbReference type="ARBA" id="ARBA00022857"/>
    </source>
</evidence>
<keyword evidence="8" id="KW-1185">Reference proteome</keyword>
<gene>
    <name evidence="7" type="ORF">CY34DRAFT_754732</name>
</gene>
<dbReference type="EMBL" id="KN835230">
    <property type="protein sequence ID" value="KIK42750.1"/>
    <property type="molecule type" value="Genomic_DNA"/>
</dbReference>